<feature type="compositionally biased region" description="Low complexity" evidence="1">
    <location>
        <begin position="44"/>
        <end position="54"/>
    </location>
</feature>
<protein>
    <submittedName>
        <fullName evidence="3">Uncharacterized protein</fullName>
    </submittedName>
</protein>
<sequence>MKCTAGGADSHGSRRALPAGDLRAGRAQEEHRKAGSRGRRRHAPTASSYSTLPPTSSSYLFLLPLPPTSSCYLFLLTPISPFSPSFLPAIFSCFFHFLSPIFVLHYFLIFSPYSAPHLHTASPSFSLSSSTFSFLLFLFSFFFST</sequence>
<keyword evidence="2" id="KW-0472">Membrane</keyword>
<dbReference type="EMBL" id="JAZDUA010001169">
    <property type="protein sequence ID" value="KAK7788361.1"/>
    <property type="molecule type" value="Genomic_DNA"/>
</dbReference>
<feature type="compositionally biased region" description="Basic residues" evidence="1">
    <location>
        <begin position="34"/>
        <end position="43"/>
    </location>
</feature>
<keyword evidence="2" id="KW-0812">Transmembrane</keyword>
<evidence type="ECO:0000313" key="3">
    <source>
        <dbReference type="EMBL" id="KAK7788361.1"/>
    </source>
</evidence>
<keyword evidence="4" id="KW-1185">Reference proteome</keyword>
<evidence type="ECO:0000313" key="4">
    <source>
        <dbReference type="Proteomes" id="UP001378592"/>
    </source>
</evidence>
<comment type="caution">
    <text evidence="3">The sequence shown here is derived from an EMBL/GenBank/DDBJ whole genome shotgun (WGS) entry which is preliminary data.</text>
</comment>
<reference evidence="3 4" key="1">
    <citation type="submission" date="2024-03" db="EMBL/GenBank/DDBJ databases">
        <title>The genome assembly and annotation of the cricket Gryllus longicercus Weissman &amp; Gray.</title>
        <authorList>
            <person name="Szrajer S."/>
            <person name="Gray D."/>
            <person name="Ylla G."/>
        </authorList>
    </citation>
    <scope>NUCLEOTIDE SEQUENCE [LARGE SCALE GENOMIC DNA]</scope>
    <source>
        <strain evidence="3">DAG 2021-001</strain>
        <tissue evidence="3">Whole body minus gut</tissue>
    </source>
</reference>
<evidence type="ECO:0000256" key="1">
    <source>
        <dbReference type="SAM" id="MobiDB-lite"/>
    </source>
</evidence>
<dbReference type="AlphaFoldDB" id="A0AAN9YXH7"/>
<evidence type="ECO:0000256" key="2">
    <source>
        <dbReference type="SAM" id="Phobius"/>
    </source>
</evidence>
<organism evidence="3 4">
    <name type="scientific">Gryllus longicercus</name>
    <dbReference type="NCBI Taxonomy" id="2509291"/>
    <lineage>
        <taxon>Eukaryota</taxon>
        <taxon>Metazoa</taxon>
        <taxon>Ecdysozoa</taxon>
        <taxon>Arthropoda</taxon>
        <taxon>Hexapoda</taxon>
        <taxon>Insecta</taxon>
        <taxon>Pterygota</taxon>
        <taxon>Neoptera</taxon>
        <taxon>Polyneoptera</taxon>
        <taxon>Orthoptera</taxon>
        <taxon>Ensifera</taxon>
        <taxon>Gryllidea</taxon>
        <taxon>Grylloidea</taxon>
        <taxon>Gryllidae</taxon>
        <taxon>Gryllinae</taxon>
        <taxon>Gryllus</taxon>
    </lineage>
</organism>
<feature type="transmembrane region" description="Helical" evidence="2">
    <location>
        <begin position="121"/>
        <end position="143"/>
    </location>
</feature>
<feature type="transmembrane region" description="Helical" evidence="2">
    <location>
        <begin position="59"/>
        <end position="79"/>
    </location>
</feature>
<keyword evidence="2" id="KW-1133">Transmembrane helix</keyword>
<gene>
    <name evidence="3" type="ORF">R5R35_000497</name>
</gene>
<feature type="region of interest" description="Disordered" evidence="1">
    <location>
        <begin position="1"/>
        <end position="54"/>
    </location>
</feature>
<feature type="transmembrane region" description="Helical" evidence="2">
    <location>
        <begin position="86"/>
        <end position="109"/>
    </location>
</feature>
<proteinExistence type="predicted"/>
<accession>A0AAN9YXH7</accession>
<dbReference type="Proteomes" id="UP001378592">
    <property type="component" value="Unassembled WGS sequence"/>
</dbReference>
<name>A0AAN9YXH7_9ORTH</name>
<feature type="compositionally biased region" description="Basic and acidic residues" evidence="1">
    <location>
        <begin position="23"/>
        <end position="33"/>
    </location>
</feature>